<feature type="region of interest" description="Disordered" evidence="1">
    <location>
        <begin position="237"/>
        <end position="265"/>
    </location>
</feature>
<gene>
    <name evidence="2" type="ORF">FB567DRAFT_189966</name>
</gene>
<name>A0A8K0VTD7_9PLEO</name>
<keyword evidence="3" id="KW-1185">Reference proteome</keyword>
<proteinExistence type="predicted"/>
<feature type="compositionally biased region" description="Basic and acidic residues" evidence="1">
    <location>
        <begin position="452"/>
        <end position="471"/>
    </location>
</feature>
<dbReference type="EMBL" id="JAGMVJ010000021">
    <property type="protein sequence ID" value="KAH7074112.1"/>
    <property type="molecule type" value="Genomic_DNA"/>
</dbReference>
<evidence type="ECO:0000256" key="1">
    <source>
        <dbReference type="SAM" id="MobiDB-lite"/>
    </source>
</evidence>
<protein>
    <submittedName>
        <fullName evidence="2">Uncharacterized protein</fullName>
    </submittedName>
</protein>
<feature type="region of interest" description="Disordered" evidence="1">
    <location>
        <begin position="33"/>
        <end position="73"/>
    </location>
</feature>
<feature type="region of interest" description="Disordered" evidence="1">
    <location>
        <begin position="545"/>
        <end position="569"/>
    </location>
</feature>
<dbReference type="Proteomes" id="UP000813461">
    <property type="component" value="Unassembled WGS sequence"/>
</dbReference>
<feature type="compositionally biased region" description="Polar residues" evidence="1">
    <location>
        <begin position="441"/>
        <end position="450"/>
    </location>
</feature>
<accession>A0A8K0VTD7</accession>
<feature type="region of interest" description="Disordered" evidence="1">
    <location>
        <begin position="403"/>
        <end position="479"/>
    </location>
</feature>
<comment type="caution">
    <text evidence="2">The sequence shown here is derived from an EMBL/GenBank/DDBJ whole genome shotgun (WGS) entry which is preliminary data.</text>
</comment>
<feature type="region of interest" description="Disordered" evidence="1">
    <location>
        <begin position="619"/>
        <end position="669"/>
    </location>
</feature>
<feature type="compositionally biased region" description="Polar residues" evidence="1">
    <location>
        <begin position="150"/>
        <end position="160"/>
    </location>
</feature>
<organism evidence="2 3">
    <name type="scientific">Paraphoma chrysanthemicola</name>
    <dbReference type="NCBI Taxonomy" id="798071"/>
    <lineage>
        <taxon>Eukaryota</taxon>
        <taxon>Fungi</taxon>
        <taxon>Dikarya</taxon>
        <taxon>Ascomycota</taxon>
        <taxon>Pezizomycotina</taxon>
        <taxon>Dothideomycetes</taxon>
        <taxon>Pleosporomycetidae</taxon>
        <taxon>Pleosporales</taxon>
        <taxon>Pleosporineae</taxon>
        <taxon>Phaeosphaeriaceae</taxon>
        <taxon>Paraphoma</taxon>
    </lineage>
</organism>
<dbReference type="AlphaFoldDB" id="A0A8K0VTD7"/>
<feature type="region of interest" description="Disordered" evidence="1">
    <location>
        <begin position="493"/>
        <end position="527"/>
    </location>
</feature>
<feature type="compositionally biased region" description="Polar residues" evidence="1">
    <location>
        <begin position="239"/>
        <end position="252"/>
    </location>
</feature>
<feature type="compositionally biased region" description="Basic and acidic residues" evidence="1">
    <location>
        <begin position="135"/>
        <end position="147"/>
    </location>
</feature>
<feature type="region of interest" description="Disordered" evidence="1">
    <location>
        <begin position="134"/>
        <end position="169"/>
    </location>
</feature>
<evidence type="ECO:0000313" key="2">
    <source>
        <dbReference type="EMBL" id="KAH7074112.1"/>
    </source>
</evidence>
<evidence type="ECO:0000313" key="3">
    <source>
        <dbReference type="Proteomes" id="UP000813461"/>
    </source>
</evidence>
<reference evidence="2" key="1">
    <citation type="journal article" date="2021" name="Nat. Commun.">
        <title>Genetic determinants of endophytism in the Arabidopsis root mycobiome.</title>
        <authorList>
            <person name="Mesny F."/>
            <person name="Miyauchi S."/>
            <person name="Thiergart T."/>
            <person name="Pickel B."/>
            <person name="Atanasova L."/>
            <person name="Karlsson M."/>
            <person name="Huettel B."/>
            <person name="Barry K.W."/>
            <person name="Haridas S."/>
            <person name="Chen C."/>
            <person name="Bauer D."/>
            <person name="Andreopoulos W."/>
            <person name="Pangilinan J."/>
            <person name="LaButti K."/>
            <person name="Riley R."/>
            <person name="Lipzen A."/>
            <person name="Clum A."/>
            <person name="Drula E."/>
            <person name="Henrissat B."/>
            <person name="Kohler A."/>
            <person name="Grigoriev I.V."/>
            <person name="Martin F.M."/>
            <person name="Hacquard S."/>
        </authorList>
    </citation>
    <scope>NUCLEOTIDE SEQUENCE</scope>
    <source>
        <strain evidence="2">MPI-SDFR-AT-0120</strain>
    </source>
</reference>
<feature type="compositionally biased region" description="Polar residues" evidence="1">
    <location>
        <begin position="33"/>
        <end position="43"/>
    </location>
</feature>
<sequence length="874" mass="95298">MSFLPLLHHDNVHNMGNSQSAASASRLNKANPNLTTTGIFTSPSDPPLSKQYSSSISPNRLRAKGGQESKEHLSVPVAQKKYASAHTRDATTAWLTPQVQQQPFSFKELPKPSKEVSQHASLNGTIAYSITVTDPQRRSHEVKEIARTGETPTSRPNTQDPDQKIDPSYNGQDWPETAHAVLPSASHDRLETAIKLLHIKAAINLLRDLRGTVSPQEFAALREALKLSQDAECAMSEDMMTSSTPVTKSLRSSRQEGYSRTHSASLGVQKPCSGNLISGRSIAMPSQTLRSERLSSRKVCQSLGTSPPSGFSITYHDFIGTIAYPETQSSQQFDSLHPACLRVVPKISITHAPEPHQTIEAQASTKSTKTSGVSQLVLQDKHIALAGKYAGIHSRKDVILRHAAQSTDRDSRESSVSKQILTAPQLAQEKPLPRPPRMTDSGYSSDTNFDARQIDCNRSEDTVPDGSREHSAWPPRIDSLNGKILDTNQEGKLQPSHALPAPGHSRSWPVQNGFHGRRHPRTLDTRPRANITPEDIFFQTASTRSGGQDLAGLEAEGPPPPLPTRSQRRSVLPVCHKLKAINAESLDPRDLRIATFEAGLPPVPPLRSSRRSQHLLLKSNQATTPNSGVPRGSRMAGSEGYPTTKSTHRRRRSMPPSYRRSSAGTMEVKKRSASISFDATRLGLIATLSRSEFCDMASTSPTAVPATWSCFAHEASDSPAQAGTYTDNSLSESPQKLKVCKSLSDLSMDSDESKASKRALRIYTHDSPPPMPLIDIGVQSTQQIPGTKSKNVSHNSLKPRRIAQVSIPMTPKILDNVVATASMPATPATRKGSQVSHLVAKFEKQSPAVQAVYRGNSARRVRGMTSMPSMRRMA</sequence>